<sequence length="316" mass="36075">MLSINNYTDIKHCENITSVSFSEKRGVPLRIGYSLMSSFVTNCFEVIEFSNLTNSFNTLTNSFVVNKNLPCTQVLFLENNTPRDCLVVCGESIGLYAIEENKDPIQSNKIVDLYMFRDSDTLSPAVGIDQMRNEKTRLVSWHLDSSIDLWSIHNEGVFIIRSLKVKDLTSLSCSLTDPNLYFMSTKSGIIQSDWRDGKSTMIIKDEYQYISTNSIDSNKLCCAKANSINIFDLRKTDKPIRDVYIENQIESIQWKSESLFVITTKGVIIMKEQENKKIEKKIPLEGSFGIDQSIVYPSWISIFTENKLVLCNLNQL</sequence>
<comment type="caution">
    <text evidence="3">The sequence shown here is derived from an EMBL/GenBank/DDBJ whole genome shotgun (WGS) entry which is preliminary data.</text>
</comment>
<evidence type="ECO:0000256" key="1">
    <source>
        <dbReference type="ARBA" id="ARBA00022574"/>
    </source>
</evidence>
<evidence type="ECO:0000256" key="2">
    <source>
        <dbReference type="ARBA" id="ARBA00022737"/>
    </source>
</evidence>
<keyword evidence="1" id="KW-0853">WD repeat</keyword>
<proteinExistence type="predicted"/>
<dbReference type="Proteomes" id="UP001628156">
    <property type="component" value="Unassembled WGS sequence"/>
</dbReference>
<evidence type="ECO:0008006" key="5">
    <source>
        <dbReference type="Google" id="ProtNLM"/>
    </source>
</evidence>
<reference evidence="3 4" key="1">
    <citation type="journal article" date="2019" name="PLoS Negl. Trop. Dis.">
        <title>Whole genome sequencing of Entamoeba nuttalli reveals mammalian host-related molecular signatures and a novel octapeptide-repeat surface protein.</title>
        <authorList>
            <person name="Tanaka M."/>
            <person name="Makiuchi T."/>
            <person name="Komiyama T."/>
            <person name="Shiina T."/>
            <person name="Osaki K."/>
            <person name="Tachibana H."/>
        </authorList>
    </citation>
    <scope>NUCLEOTIDE SEQUENCE [LARGE SCALE GENOMIC DNA]</scope>
    <source>
        <strain evidence="3 4">P19-061405</strain>
    </source>
</reference>
<dbReference type="EMBL" id="BAAFRS010000047">
    <property type="protein sequence ID" value="GAB1220065.1"/>
    <property type="molecule type" value="Genomic_DNA"/>
</dbReference>
<dbReference type="InterPro" id="IPR045159">
    <property type="entry name" value="DCAF7-like"/>
</dbReference>
<name>A0ABQ0DB36_9EUKA</name>
<protein>
    <recommendedName>
        <fullName evidence="5">WD domain, G-beta repeat-containing protein</fullName>
    </recommendedName>
</protein>
<accession>A0ABQ0DB36</accession>
<organism evidence="3 4">
    <name type="scientific">Entamoeba nuttalli</name>
    <dbReference type="NCBI Taxonomy" id="412467"/>
    <lineage>
        <taxon>Eukaryota</taxon>
        <taxon>Amoebozoa</taxon>
        <taxon>Evosea</taxon>
        <taxon>Archamoebae</taxon>
        <taxon>Mastigamoebida</taxon>
        <taxon>Entamoebidae</taxon>
        <taxon>Entamoeba</taxon>
    </lineage>
</organism>
<evidence type="ECO:0000313" key="4">
    <source>
        <dbReference type="Proteomes" id="UP001628156"/>
    </source>
</evidence>
<keyword evidence="2" id="KW-0677">Repeat</keyword>
<dbReference type="PANTHER" id="PTHR19919">
    <property type="entry name" value="WD REPEAT CONTAINING PROTEIN"/>
    <property type="match status" value="1"/>
</dbReference>
<dbReference type="SUPFAM" id="SSF50978">
    <property type="entry name" value="WD40 repeat-like"/>
    <property type="match status" value="1"/>
</dbReference>
<gene>
    <name evidence="3" type="ORF">ENUP19_0047G0124</name>
</gene>
<dbReference type="InterPro" id="IPR036322">
    <property type="entry name" value="WD40_repeat_dom_sf"/>
</dbReference>
<evidence type="ECO:0000313" key="3">
    <source>
        <dbReference type="EMBL" id="GAB1220065.1"/>
    </source>
</evidence>
<keyword evidence="4" id="KW-1185">Reference proteome</keyword>